<dbReference type="Pfam" id="PF20720">
    <property type="entry name" value="nSTAND3"/>
    <property type="match status" value="1"/>
</dbReference>
<dbReference type="SUPFAM" id="SSF52540">
    <property type="entry name" value="P-loop containing nucleoside triphosphate hydrolases"/>
    <property type="match status" value="1"/>
</dbReference>
<dbReference type="InterPro" id="IPR027417">
    <property type="entry name" value="P-loop_NTPase"/>
</dbReference>
<accession>K0B9X1</accession>
<dbReference type="STRING" id="1229909.NSED_05980"/>
<dbReference type="EMBL" id="CP003843">
    <property type="protein sequence ID" value="AFS82998.1"/>
    <property type="molecule type" value="Genomic_DNA"/>
</dbReference>
<dbReference type="GeneID" id="13696991"/>
<sequence length="71" mass="8007">MSKDPQSAFDSAKKQYESQKLLTILGSSGSGKTVVASLLLEALVNKFLPEHKDYEFRVNKGIQFMKKICFH</sequence>
<proteinExistence type="predicted"/>
<keyword evidence="3" id="KW-1185">Reference proteome</keyword>
<dbReference type="InterPro" id="IPR049050">
    <property type="entry name" value="nSTAND3"/>
</dbReference>
<dbReference type="AlphaFoldDB" id="K0B9X1"/>
<evidence type="ECO:0000313" key="2">
    <source>
        <dbReference type="EMBL" id="AFS82998.1"/>
    </source>
</evidence>
<dbReference type="Proteomes" id="UP000006100">
    <property type="component" value="Chromosome"/>
</dbReference>
<gene>
    <name evidence="2" type="ORF">NSED_05980</name>
</gene>
<protein>
    <recommendedName>
        <fullName evidence="1">Novel STAND NTPase 3 domain-containing protein</fullName>
    </recommendedName>
</protein>
<feature type="domain" description="Novel STAND NTPase 3" evidence="1">
    <location>
        <begin position="6"/>
        <end position="46"/>
    </location>
</feature>
<name>K0B9X1_9ARCH</name>
<evidence type="ECO:0000313" key="3">
    <source>
        <dbReference type="Proteomes" id="UP000006100"/>
    </source>
</evidence>
<dbReference type="PATRIC" id="fig|1229909.8.peg.1315"/>
<reference evidence="2 3" key="1">
    <citation type="journal article" date="2012" name="J. Bacteriol.">
        <title>Draft Genome Sequence of an Ammonia-Oxidizing Archaeon, "Candidatus Nitrosopumilus sediminis" AR2, from Svalbard in the Arctic Circle.</title>
        <authorList>
            <person name="Park S.J."/>
            <person name="Kim J.G."/>
            <person name="Jung M.Y."/>
            <person name="Kim S.J."/>
            <person name="Cha I.T."/>
            <person name="Ghai R."/>
            <person name="Martin-Cuadrado A.B."/>
            <person name="Rodriguez-Valera F."/>
            <person name="Rhee S.K."/>
        </authorList>
    </citation>
    <scope>NUCLEOTIDE SEQUENCE [LARGE SCALE GENOMIC DNA]</scope>
    <source>
        <strain evidence="2 3">AR2</strain>
    </source>
</reference>
<evidence type="ECO:0000259" key="1">
    <source>
        <dbReference type="Pfam" id="PF20720"/>
    </source>
</evidence>
<organism evidence="2 3">
    <name type="scientific">Candidatus Nitrosopumilus sediminis</name>
    <dbReference type="NCBI Taxonomy" id="1229909"/>
    <lineage>
        <taxon>Archaea</taxon>
        <taxon>Nitrososphaerota</taxon>
        <taxon>Nitrososphaeria</taxon>
        <taxon>Nitrosopumilales</taxon>
        <taxon>Nitrosopumilaceae</taxon>
        <taxon>Nitrosopumilus</taxon>
    </lineage>
</organism>
<dbReference type="KEGG" id="nir:NSED_05980"/>
<dbReference type="HOGENOM" id="CLU_2730134_0_0_2"/>
<dbReference type="RefSeq" id="WP_014965369.1">
    <property type="nucleotide sequence ID" value="NC_018656.1"/>
</dbReference>